<evidence type="ECO:0000259" key="15">
    <source>
        <dbReference type="PROSITE" id="PS50089"/>
    </source>
</evidence>
<dbReference type="GO" id="GO:0016567">
    <property type="term" value="P:protein ubiquitination"/>
    <property type="evidence" value="ECO:0007669"/>
    <property type="project" value="InterPro"/>
</dbReference>
<protein>
    <recommendedName>
        <fullName evidence="4">RING-type E3 ubiquitin transferase</fullName>
        <ecNumber evidence="4">2.3.2.27</ecNumber>
    </recommendedName>
</protein>
<evidence type="ECO:0000256" key="8">
    <source>
        <dbReference type="ARBA" id="ARBA00022771"/>
    </source>
</evidence>
<evidence type="ECO:0000256" key="14">
    <source>
        <dbReference type="PROSITE-ProRule" id="PRU00175"/>
    </source>
</evidence>
<keyword evidence="10" id="KW-0862">Zinc</keyword>
<evidence type="ECO:0000256" key="13">
    <source>
        <dbReference type="ARBA" id="ARBA00024209"/>
    </source>
</evidence>
<evidence type="ECO:0000256" key="4">
    <source>
        <dbReference type="ARBA" id="ARBA00012483"/>
    </source>
</evidence>
<dbReference type="Proteomes" id="UP001324115">
    <property type="component" value="Unassembled WGS sequence"/>
</dbReference>
<name>A0AAN7FDM8_QUERU</name>
<dbReference type="PANTHER" id="PTHR46913">
    <property type="entry name" value="RING-H2 FINGER PROTEIN ATL16"/>
    <property type="match status" value="1"/>
</dbReference>
<sequence length="124" mass="14306">MIIAFIFYYIAMFELCAYKHLLHPPKTGEPVKEKTFDSLRMKPFLVSTFKYKKGTENIEAASETECVVCLTSFEDDEHVSQLPQCKQSFHAPCIDMWLYSHSDCPLCRTPIDRLSTQNGVMKSK</sequence>
<dbReference type="PROSITE" id="PS50089">
    <property type="entry name" value="ZF_RING_2"/>
    <property type="match status" value="1"/>
</dbReference>
<keyword evidence="8 14" id="KW-0863">Zinc-finger</keyword>
<comment type="catalytic activity">
    <reaction evidence="1">
        <text>S-ubiquitinyl-[E2 ubiquitin-conjugating enzyme]-L-cysteine + [acceptor protein]-L-lysine = [E2 ubiquitin-conjugating enzyme]-L-cysteine + N(6)-ubiquitinyl-[acceptor protein]-L-lysine.</text>
        <dbReference type="EC" id="2.3.2.27"/>
    </reaction>
</comment>
<evidence type="ECO:0000313" key="16">
    <source>
        <dbReference type="EMBL" id="KAK4591273.1"/>
    </source>
</evidence>
<dbReference type="GO" id="GO:0008270">
    <property type="term" value="F:zinc ion binding"/>
    <property type="evidence" value="ECO:0007669"/>
    <property type="project" value="UniProtKB-KW"/>
</dbReference>
<evidence type="ECO:0000256" key="9">
    <source>
        <dbReference type="ARBA" id="ARBA00022786"/>
    </source>
</evidence>
<keyword evidence="6" id="KW-0812">Transmembrane</keyword>
<dbReference type="GO" id="GO:0016020">
    <property type="term" value="C:membrane"/>
    <property type="evidence" value="ECO:0007669"/>
    <property type="project" value="UniProtKB-SubCell"/>
</dbReference>
<evidence type="ECO:0000256" key="6">
    <source>
        <dbReference type="ARBA" id="ARBA00022692"/>
    </source>
</evidence>
<dbReference type="AlphaFoldDB" id="A0AAN7FDM8"/>
<comment type="similarity">
    <text evidence="13">Belongs to the RING-type zinc finger family. ATL subfamily.</text>
</comment>
<dbReference type="GO" id="GO:0061630">
    <property type="term" value="F:ubiquitin protein ligase activity"/>
    <property type="evidence" value="ECO:0007669"/>
    <property type="project" value="UniProtKB-EC"/>
</dbReference>
<keyword evidence="11" id="KW-1133">Transmembrane helix</keyword>
<evidence type="ECO:0000256" key="1">
    <source>
        <dbReference type="ARBA" id="ARBA00000900"/>
    </source>
</evidence>
<dbReference type="Pfam" id="PF13639">
    <property type="entry name" value="zf-RING_2"/>
    <property type="match status" value="1"/>
</dbReference>
<keyword evidence="12" id="KW-0472">Membrane</keyword>
<comment type="subcellular location">
    <subcellularLocation>
        <location evidence="2">Membrane</location>
        <topology evidence="2">Single-pass membrane protein</topology>
    </subcellularLocation>
</comment>
<keyword evidence="9" id="KW-0833">Ubl conjugation pathway</keyword>
<dbReference type="SUPFAM" id="SSF57850">
    <property type="entry name" value="RING/U-box"/>
    <property type="match status" value="1"/>
</dbReference>
<dbReference type="InterPro" id="IPR013083">
    <property type="entry name" value="Znf_RING/FYVE/PHD"/>
</dbReference>
<feature type="domain" description="RING-type" evidence="15">
    <location>
        <begin position="66"/>
        <end position="108"/>
    </location>
</feature>
<evidence type="ECO:0000256" key="5">
    <source>
        <dbReference type="ARBA" id="ARBA00022679"/>
    </source>
</evidence>
<keyword evidence="5" id="KW-0808">Transferase</keyword>
<comment type="pathway">
    <text evidence="3">Protein modification; protein ubiquitination.</text>
</comment>
<dbReference type="PANTHER" id="PTHR46913:SF1">
    <property type="entry name" value="RING-H2 FINGER PROTEIN ATL16"/>
    <property type="match status" value="1"/>
</dbReference>
<keyword evidence="17" id="KW-1185">Reference proteome</keyword>
<organism evidence="16 17">
    <name type="scientific">Quercus rubra</name>
    <name type="common">Northern red oak</name>
    <name type="synonym">Quercus borealis</name>
    <dbReference type="NCBI Taxonomy" id="3512"/>
    <lineage>
        <taxon>Eukaryota</taxon>
        <taxon>Viridiplantae</taxon>
        <taxon>Streptophyta</taxon>
        <taxon>Embryophyta</taxon>
        <taxon>Tracheophyta</taxon>
        <taxon>Spermatophyta</taxon>
        <taxon>Magnoliopsida</taxon>
        <taxon>eudicotyledons</taxon>
        <taxon>Gunneridae</taxon>
        <taxon>Pentapetalae</taxon>
        <taxon>rosids</taxon>
        <taxon>fabids</taxon>
        <taxon>Fagales</taxon>
        <taxon>Fagaceae</taxon>
        <taxon>Quercus</taxon>
    </lineage>
</organism>
<reference evidence="16 17" key="1">
    <citation type="journal article" date="2023" name="G3 (Bethesda)">
        <title>A haplotype-resolved chromosome-scale genome for Quercus rubra L. provides insights into the genetics of adaptive traits for red oak species.</title>
        <authorList>
            <person name="Kapoor B."/>
            <person name="Jenkins J."/>
            <person name="Schmutz J."/>
            <person name="Zhebentyayeva T."/>
            <person name="Kuelheim C."/>
            <person name="Coggeshall M."/>
            <person name="Heim C."/>
            <person name="Lasky J.R."/>
            <person name="Leites L."/>
            <person name="Islam-Faridi N."/>
            <person name="Romero-Severson J."/>
            <person name="DeLeo V.L."/>
            <person name="Lucas S.M."/>
            <person name="Lazic D."/>
            <person name="Gailing O."/>
            <person name="Carlson J."/>
            <person name="Staton M."/>
        </authorList>
    </citation>
    <scope>NUCLEOTIDE SEQUENCE [LARGE SCALE GENOMIC DNA]</scope>
    <source>
        <strain evidence="16">Pseudo-F2</strain>
    </source>
</reference>
<evidence type="ECO:0000256" key="10">
    <source>
        <dbReference type="ARBA" id="ARBA00022833"/>
    </source>
</evidence>
<evidence type="ECO:0000256" key="7">
    <source>
        <dbReference type="ARBA" id="ARBA00022723"/>
    </source>
</evidence>
<evidence type="ECO:0000256" key="12">
    <source>
        <dbReference type="ARBA" id="ARBA00023136"/>
    </source>
</evidence>
<proteinExistence type="inferred from homology"/>
<dbReference type="EC" id="2.3.2.27" evidence="4"/>
<dbReference type="InterPro" id="IPR001841">
    <property type="entry name" value="Znf_RING"/>
</dbReference>
<accession>A0AAN7FDM8</accession>
<evidence type="ECO:0000256" key="11">
    <source>
        <dbReference type="ARBA" id="ARBA00022989"/>
    </source>
</evidence>
<evidence type="ECO:0000313" key="17">
    <source>
        <dbReference type="Proteomes" id="UP001324115"/>
    </source>
</evidence>
<comment type="caution">
    <text evidence="16">The sequence shown here is derived from an EMBL/GenBank/DDBJ whole genome shotgun (WGS) entry which is preliminary data.</text>
</comment>
<evidence type="ECO:0000256" key="3">
    <source>
        <dbReference type="ARBA" id="ARBA00004906"/>
    </source>
</evidence>
<dbReference type="InterPro" id="IPR044600">
    <property type="entry name" value="ATL1/ATL16-like"/>
</dbReference>
<evidence type="ECO:0000256" key="2">
    <source>
        <dbReference type="ARBA" id="ARBA00004167"/>
    </source>
</evidence>
<keyword evidence="7" id="KW-0479">Metal-binding</keyword>
<gene>
    <name evidence="16" type="ORF">RGQ29_021461</name>
</gene>
<dbReference type="EMBL" id="JAXUIC010000005">
    <property type="protein sequence ID" value="KAK4591273.1"/>
    <property type="molecule type" value="Genomic_DNA"/>
</dbReference>
<dbReference type="Gene3D" id="3.30.40.10">
    <property type="entry name" value="Zinc/RING finger domain, C3HC4 (zinc finger)"/>
    <property type="match status" value="1"/>
</dbReference>